<dbReference type="Pfam" id="PF01636">
    <property type="entry name" value="APH"/>
    <property type="match status" value="1"/>
</dbReference>
<sequence length="346" mass="37342">MNLGIDLAPVQAWLRERGIGDSITDARALTGGTQNRVIALEVDGRRLVLRCPPVHPRPSSNRTMLREVAALTSLAGSRVPHPRLVVCCEDLAVMDMVFYLMEEVDGFNPGDSISEHYSADAATRHESGLAVARALAVLGDLDPTGTPMAGFAKPGSFLDRQVDQWVGVLTGYDYGRAGAGDLPDVGRTVQWLRANQPADPRPGIMHGDFHLNNVLLDAHRPEVAAIVDWEMCTVGDPMLDLGWLLACWPQDPAPVATGERLAAAGGLPSRRQVIEAYAATSSRSADEIDWYTALAGFKMAVVLEGTWVRALSGRAPREVGEHLHRCAIGLFELSARIAAGDWSPSR</sequence>
<name>A0AAV2WED8_MYCNE</name>
<dbReference type="SUPFAM" id="SSF56112">
    <property type="entry name" value="Protein kinase-like (PK-like)"/>
    <property type="match status" value="1"/>
</dbReference>
<reference evidence="2" key="2">
    <citation type="submission" date="2015-09" db="EMBL/GenBank/DDBJ databases">
        <title>Draft genome sequence of Mycobacterium neoaurum DSM 44074.</title>
        <authorList>
            <person name="Croce O."/>
            <person name="Robert C."/>
            <person name="Raoult D."/>
            <person name="Drancourt M."/>
        </authorList>
    </citation>
    <scope>NUCLEOTIDE SEQUENCE</scope>
    <source>
        <strain evidence="2">DSM 44074</strain>
    </source>
</reference>
<dbReference type="PANTHER" id="PTHR21310">
    <property type="entry name" value="AMINOGLYCOSIDE PHOSPHOTRANSFERASE-RELATED-RELATED"/>
    <property type="match status" value="1"/>
</dbReference>
<reference evidence="2" key="1">
    <citation type="submission" date="2014-05" db="EMBL/GenBank/DDBJ databases">
        <authorList>
            <person name="Urmite Genomes"/>
        </authorList>
    </citation>
    <scope>NUCLEOTIDE SEQUENCE</scope>
    <source>
        <strain evidence="2">DSM 44074</strain>
    </source>
</reference>
<dbReference type="EMBL" id="LK021337">
    <property type="protein sequence ID" value="CDQ42639.1"/>
    <property type="molecule type" value="Genomic_DNA"/>
</dbReference>
<protein>
    <submittedName>
        <fullName evidence="2">Aminoglycoside phosphotransferase</fullName>
    </submittedName>
</protein>
<feature type="domain" description="Aminoglycoside phosphotransferase" evidence="1">
    <location>
        <begin position="26"/>
        <end position="268"/>
    </location>
</feature>
<dbReference type="Gene3D" id="3.30.200.20">
    <property type="entry name" value="Phosphorylase Kinase, domain 1"/>
    <property type="match status" value="1"/>
</dbReference>
<evidence type="ECO:0000313" key="3">
    <source>
        <dbReference type="Proteomes" id="UP000028864"/>
    </source>
</evidence>
<dbReference type="Gene3D" id="3.90.1200.10">
    <property type="match status" value="1"/>
</dbReference>
<dbReference type="InterPro" id="IPR002575">
    <property type="entry name" value="Aminoglycoside_PTrfase"/>
</dbReference>
<dbReference type="InterPro" id="IPR011009">
    <property type="entry name" value="Kinase-like_dom_sf"/>
</dbReference>
<dbReference type="InterPro" id="IPR051678">
    <property type="entry name" value="AGP_Transferase"/>
</dbReference>
<dbReference type="Proteomes" id="UP000028864">
    <property type="component" value="Unassembled WGS sequence"/>
</dbReference>
<evidence type="ECO:0000313" key="2">
    <source>
        <dbReference type="EMBL" id="CDQ42639.1"/>
    </source>
</evidence>
<evidence type="ECO:0000259" key="1">
    <source>
        <dbReference type="Pfam" id="PF01636"/>
    </source>
</evidence>
<gene>
    <name evidence="2" type="ORF">BN1047_00495</name>
</gene>
<dbReference type="CDD" id="cd05154">
    <property type="entry name" value="ACAD10_11_N-like"/>
    <property type="match status" value="1"/>
</dbReference>
<dbReference type="PANTHER" id="PTHR21310:SF40">
    <property type="entry name" value="AMINOGLYCOSIDE PHOSPHOTRANSFERASE DOMAIN-CONTAINING PROTEIN-RELATED"/>
    <property type="match status" value="1"/>
</dbReference>
<dbReference type="AlphaFoldDB" id="A0AAV2WED8"/>
<dbReference type="RefSeq" id="WP_030134174.1">
    <property type="nucleotide sequence ID" value="NZ_JAKNRE010000002.1"/>
</dbReference>
<proteinExistence type="predicted"/>
<accession>A0AAV2WED8</accession>
<dbReference type="InterPro" id="IPR041726">
    <property type="entry name" value="ACAD10_11_N"/>
</dbReference>
<organism evidence="2 3">
    <name type="scientific">Mycolicibacterium neoaurum</name>
    <name type="common">Mycobacterium neoaurum</name>
    <dbReference type="NCBI Taxonomy" id="1795"/>
    <lineage>
        <taxon>Bacteria</taxon>
        <taxon>Bacillati</taxon>
        <taxon>Actinomycetota</taxon>
        <taxon>Actinomycetes</taxon>
        <taxon>Mycobacteriales</taxon>
        <taxon>Mycobacteriaceae</taxon>
        <taxon>Mycolicibacterium</taxon>
    </lineage>
</organism>